<keyword evidence="1" id="KW-0472">Membrane</keyword>
<accession>A0A1U9K656</accession>
<evidence type="ECO:0000313" key="2">
    <source>
        <dbReference type="EMBL" id="AQS55490.1"/>
    </source>
</evidence>
<dbReference type="Pfam" id="PF14036">
    <property type="entry name" value="YlaH"/>
    <property type="match status" value="1"/>
</dbReference>
<evidence type="ECO:0008006" key="4">
    <source>
        <dbReference type="Google" id="ProtNLM"/>
    </source>
</evidence>
<dbReference type="InterPro" id="IPR025620">
    <property type="entry name" value="YlaH"/>
</dbReference>
<reference evidence="2 3" key="1">
    <citation type="journal article" date="2015" name="Int. J. Syst. Evol. Microbiol.">
        <title>Novibacillus thermophilus gen. nov., sp. nov., a Gram-staining-negative and moderately thermophilic member of the family Thermoactinomycetaceae.</title>
        <authorList>
            <person name="Yang G."/>
            <person name="Chen J."/>
            <person name="Zhou S."/>
        </authorList>
    </citation>
    <scope>NUCLEOTIDE SEQUENCE [LARGE SCALE GENOMIC DNA]</scope>
    <source>
        <strain evidence="2 3">SG-1</strain>
    </source>
</reference>
<sequence length="90" mass="10313">MDIVYEVFDNFWTAYIAIFVMTAIIFRVAFVKRLPVLKAVAAYVVLAVGCYIFTIMHIFRFPVIPALAITLVIVAVARLRMIISDRQRSE</sequence>
<dbReference type="Proteomes" id="UP000188603">
    <property type="component" value="Chromosome"/>
</dbReference>
<dbReference type="KEGG" id="ntr:B0W44_06515"/>
<dbReference type="AlphaFoldDB" id="A0A1U9K656"/>
<gene>
    <name evidence="2" type="ORF">B0W44_06515</name>
</gene>
<evidence type="ECO:0000256" key="1">
    <source>
        <dbReference type="SAM" id="Phobius"/>
    </source>
</evidence>
<organism evidence="2 3">
    <name type="scientific">Novibacillus thermophilus</name>
    <dbReference type="NCBI Taxonomy" id="1471761"/>
    <lineage>
        <taxon>Bacteria</taxon>
        <taxon>Bacillati</taxon>
        <taxon>Bacillota</taxon>
        <taxon>Bacilli</taxon>
        <taxon>Bacillales</taxon>
        <taxon>Thermoactinomycetaceae</taxon>
        <taxon>Novibacillus</taxon>
    </lineage>
</organism>
<keyword evidence="1" id="KW-0812">Transmembrane</keyword>
<protein>
    <recommendedName>
        <fullName evidence="4">YlaH-like protein</fullName>
    </recommendedName>
</protein>
<proteinExistence type="predicted"/>
<feature type="transmembrane region" description="Helical" evidence="1">
    <location>
        <begin position="37"/>
        <end position="58"/>
    </location>
</feature>
<dbReference type="EMBL" id="CP019699">
    <property type="protein sequence ID" value="AQS55490.1"/>
    <property type="molecule type" value="Genomic_DNA"/>
</dbReference>
<keyword evidence="3" id="KW-1185">Reference proteome</keyword>
<keyword evidence="1" id="KW-1133">Transmembrane helix</keyword>
<name>A0A1U9K656_9BACL</name>
<evidence type="ECO:0000313" key="3">
    <source>
        <dbReference type="Proteomes" id="UP000188603"/>
    </source>
</evidence>
<dbReference type="STRING" id="1471761.B0W44_06515"/>
<feature type="transmembrane region" description="Helical" evidence="1">
    <location>
        <begin position="64"/>
        <end position="83"/>
    </location>
</feature>
<feature type="transmembrane region" description="Helical" evidence="1">
    <location>
        <begin position="12"/>
        <end position="30"/>
    </location>
</feature>